<reference evidence="3 4" key="1">
    <citation type="submission" date="2019-07" db="EMBL/GenBank/DDBJ databases">
        <title>The draft genome sequence of Aquimarina algiphila M91.</title>
        <authorList>
            <person name="Meng X."/>
        </authorList>
    </citation>
    <scope>NUCLEOTIDE SEQUENCE [LARGE SCALE GENOMIC DNA]</scope>
    <source>
        <strain evidence="3 4">M91</strain>
    </source>
</reference>
<dbReference type="AlphaFoldDB" id="A0A554VPV2"/>
<accession>A0A554VPV2</accession>
<dbReference type="Pfam" id="PF13239">
    <property type="entry name" value="2TM"/>
    <property type="match status" value="1"/>
</dbReference>
<gene>
    <name evidence="3" type="ORF">FOF46_04150</name>
</gene>
<dbReference type="EMBL" id="VLNR01000006">
    <property type="protein sequence ID" value="TSE10496.1"/>
    <property type="molecule type" value="Genomic_DNA"/>
</dbReference>
<keyword evidence="4" id="KW-1185">Reference proteome</keyword>
<dbReference type="Proteomes" id="UP000318833">
    <property type="component" value="Unassembled WGS sequence"/>
</dbReference>
<protein>
    <submittedName>
        <fullName evidence="3">2TM domain-containing protein</fullName>
    </submittedName>
</protein>
<dbReference type="RefSeq" id="WP_109434579.1">
    <property type="nucleotide sequence ID" value="NZ_CANLVC010000006.1"/>
</dbReference>
<keyword evidence="1" id="KW-0812">Transmembrane</keyword>
<dbReference type="OrthoDB" id="8965954at2"/>
<dbReference type="InterPro" id="IPR025698">
    <property type="entry name" value="2TM_dom"/>
</dbReference>
<comment type="caution">
    <text evidence="3">The sequence shown here is derived from an EMBL/GenBank/DDBJ whole genome shotgun (WGS) entry which is preliminary data.</text>
</comment>
<evidence type="ECO:0000313" key="3">
    <source>
        <dbReference type="EMBL" id="TSE10496.1"/>
    </source>
</evidence>
<keyword evidence="1" id="KW-0472">Membrane</keyword>
<feature type="domain" description="2TM" evidence="2">
    <location>
        <begin position="11"/>
        <end position="104"/>
    </location>
</feature>
<keyword evidence="1" id="KW-1133">Transmembrane helix</keyword>
<feature type="transmembrane region" description="Helical" evidence="1">
    <location>
        <begin position="60"/>
        <end position="83"/>
    </location>
</feature>
<organism evidence="3 4">
    <name type="scientific">Aquimarina algiphila</name>
    <dbReference type="NCBI Taxonomy" id="2047982"/>
    <lineage>
        <taxon>Bacteria</taxon>
        <taxon>Pseudomonadati</taxon>
        <taxon>Bacteroidota</taxon>
        <taxon>Flavobacteriia</taxon>
        <taxon>Flavobacteriales</taxon>
        <taxon>Flavobacteriaceae</taxon>
        <taxon>Aquimarina</taxon>
    </lineage>
</organism>
<feature type="transmembrane region" description="Helical" evidence="1">
    <location>
        <begin position="23"/>
        <end position="40"/>
    </location>
</feature>
<proteinExistence type="predicted"/>
<evidence type="ECO:0000259" key="2">
    <source>
        <dbReference type="Pfam" id="PF13239"/>
    </source>
</evidence>
<evidence type="ECO:0000313" key="4">
    <source>
        <dbReference type="Proteomes" id="UP000318833"/>
    </source>
</evidence>
<name>A0A554VPV2_9FLAO</name>
<evidence type="ECO:0000256" key="1">
    <source>
        <dbReference type="SAM" id="Phobius"/>
    </source>
</evidence>
<sequence>MDNHEDLKAYEKAKKRVKNEKDFFGHLVTYIVINIAIFFFKQKILMLIDVDVKDKDFLSWWSFGNLATPVFWGIGLFFHWLWAFQKSFIFNKKWEERKTKEFMDKEDY</sequence>